<dbReference type="RefSeq" id="WP_038585220.1">
    <property type="nucleotide sequence ID" value="NZ_HG938353.1"/>
</dbReference>
<proteinExistence type="predicted"/>
<evidence type="ECO:0000313" key="2">
    <source>
        <dbReference type="EMBL" id="CDN47175.1"/>
    </source>
</evidence>
<organism evidence="2 3">
    <name type="scientific">Neorhizobium galegae bv. orientalis str. HAMBI 540</name>
    <dbReference type="NCBI Taxonomy" id="1028800"/>
    <lineage>
        <taxon>Bacteria</taxon>
        <taxon>Pseudomonadati</taxon>
        <taxon>Pseudomonadota</taxon>
        <taxon>Alphaproteobacteria</taxon>
        <taxon>Hyphomicrobiales</taxon>
        <taxon>Rhizobiaceae</taxon>
        <taxon>Rhizobium/Agrobacterium group</taxon>
        <taxon>Neorhizobium</taxon>
    </lineage>
</organism>
<name>A0A068SQ02_NEOGA</name>
<dbReference type="PATRIC" id="fig|1028800.3.peg.1001"/>
<evidence type="ECO:0000313" key="3">
    <source>
        <dbReference type="Proteomes" id="UP000028181"/>
    </source>
</evidence>
<dbReference type="Proteomes" id="UP000028181">
    <property type="component" value="Chromosome I"/>
</dbReference>
<dbReference type="InterPro" id="IPR014914">
    <property type="entry name" value="RES_dom"/>
</dbReference>
<dbReference type="eggNOG" id="COG5654">
    <property type="taxonomic scope" value="Bacteria"/>
</dbReference>
<dbReference type="SMART" id="SM00953">
    <property type="entry name" value="RES"/>
    <property type="match status" value="1"/>
</dbReference>
<accession>A0A068SQ02</accession>
<dbReference type="Pfam" id="PF08808">
    <property type="entry name" value="RES"/>
    <property type="match status" value="1"/>
</dbReference>
<sequence length="230" mass="26176">MIVTSVSDRALVRLIPATYHKPPSLRGLVDSDEELAILAEIEGMTSARLTAERGLNLYLDRRELAWKRRKHDLQVYGNTHINAAFTYTRKGGNRFNDENRGAWYCSWDTMTSIAEVAFHKTRELRFIGVFEETARYVELLADFIGEYPDIADEREHPALDPDPAIGYPQGQALAERLRRDGHDGLIYPSVRHDQGRCLVAFEPTAIRNVRPGASWDIVWSGSEEYDLKAV</sequence>
<protein>
    <submittedName>
        <fullName evidence="2">RES domain-containing protein</fullName>
    </submittedName>
</protein>
<dbReference type="GeneID" id="24258161"/>
<evidence type="ECO:0000259" key="1">
    <source>
        <dbReference type="SMART" id="SM00953"/>
    </source>
</evidence>
<dbReference type="OrthoDB" id="9795903at2"/>
<keyword evidence="3" id="KW-1185">Reference proteome</keyword>
<dbReference type="HOGENOM" id="CLU_074555_1_0_5"/>
<dbReference type="EMBL" id="HG938353">
    <property type="protein sequence ID" value="CDN47175.1"/>
    <property type="molecule type" value="Genomic_DNA"/>
</dbReference>
<feature type="domain" description="RES" evidence="1">
    <location>
        <begin position="84"/>
        <end position="212"/>
    </location>
</feature>
<dbReference type="AlphaFoldDB" id="A0A068SQ02"/>
<gene>
    <name evidence="2" type="ORF">RG540_CH09870</name>
</gene>
<dbReference type="KEGG" id="ngg:RG540_CH09870"/>
<reference evidence="3" key="1">
    <citation type="journal article" date="2014" name="BMC Genomics">
        <title>Genome sequencing of two Neorhizobium galegae strains reveals a noeT gene responsible for the unusual acetylation of the nodulation factors.</title>
        <authorList>
            <person name="Osterman J."/>
            <person name="Marsh J."/>
            <person name="Laine P.K."/>
            <person name="Zeng Z."/>
            <person name="Alatalo E."/>
            <person name="Sullivan J.T."/>
            <person name="Young J.P."/>
            <person name="Thomas-Oates J."/>
            <person name="Paulin L."/>
            <person name="Lindstrom K."/>
        </authorList>
    </citation>
    <scope>NUCLEOTIDE SEQUENCE [LARGE SCALE GENOMIC DNA]</scope>
    <source>
        <strain evidence="3">HAMBI 540</strain>
    </source>
</reference>